<dbReference type="PROSITE" id="PS51016">
    <property type="entry name" value="MYTH4"/>
    <property type="match status" value="1"/>
</dbReference>
<protein>
    <submittedName>
        <fullName evidence="9">Unconventional myosin-XV</fullName>
    </submittedName>
</protein>
<dbReference type="CDD" id="cd13201">
    <property type="entry name" value="FERM_C_MyoXV"/>
    <property type="match status" value="1"/>
</dbReference>
<dbReference type="InterPro" id="IPR011993">
    <property type="entry name" value="PH-like_dom_sf"/>
</dbReference>
<dbReference type="SMART" id="SM00295">
    <property type="entry name" value="B41"/>
    <property type="match status" value="1"/>
</dbReference>
<evidence type="ECO:0000256" key="2">
    <source>
        <dbReference type="ARBA" id="ARBA00008314"/>
    </source>
</evidence>
<feature type="compositionally biased region" description="Gly residues" evidence="6">
    <location>
        <begin position="93"/>
        <end position="103"/>
    </location>
</feature>
<dbReference type="Pfam" id="PF00784">
    <property type="entry name" value="MyTH4"/>
    <property type="match status" value="1"/>
</dbReference>
<accession>A0AAE1GV87</accession>
<dbReference type="GO" id="GO:0009887">
    <property type="term" value="P:animal organ morphogenesis"/>
    <property type="evidence" value="ECO:0007669"/>
    <property type="project" value="UniProtKB-ARBA"/>
</dbReference>
<comment type="caution">
    <text evidence="9">The sequence shown here is derived from an EMBL/GenBank/DDBJ whole genome shotgun (WGS) entry which is preliminary data.</text>
</comment>
<dbReference type="PANTHER" id="PTHR22692">
    <property type="entry name" value="MYOSIN VII, XV"/>
    <property type="match status" value="1"/>
</dbReference>
<keyword evidence="4" id="KW-0677">Repeat</keyword>
<dbReference type="AlphaFoldDB" id="A0AAE1GV87"/>
<evidence type="ECO:0000259" key="7">
    <source>
        <dbReference type="PROSITE" id="PS50057"/>
    </source>
</evidence>
<dbReference type="GO" id="GO:0071944">
    <property type="term" value="C:cell periphery"/>
    <property type="evidence" value="ECO:0007669"/>
    <property type="project" value="UniProtKB-ARBA"/>
</dbReference>
<dbReference type="GO" id="GO:0003779">
    <property type="term" value="F:actin binding"/>
    <property type="evidence" value="ECO:0007669"/>
    <property type="project" value="UniProtKB-KW"/>
</dbReference>
<dbReference type="InterPro" id="IPR000299">
    <property type="entry name" value="FERM_domain"/>
</dbReference>
<evidence type="ECO:0000256" key="4">
    <source>
        <dbReference type="ARBA" id="ARBA00022737"/>
    </source>
</evidence>
<dbReference type="InterPro" id="IPR051567">
    <property type="entry name" value="Unconventional_Myosin_ATPase"/>
</dbReference>
<dbReference type="SMART" id="SM00139">
    <property type="entry name" value="MyTH4"/>
    <property type="match status" value="1"/>
</dbReference>
<sequence length="641" mass="72424">MDGWTGRVPQSQPAPQQAQPQQHHQQHHQGALHQQQQHGPSSMPPAMANGAGGGGMANGHQHTNGMANGHHHTNGHGLGHGPASLPSPLSEHGGPGGQGGGQVHDGKHSLLQFAIHHFRQSPEKFEMLKTADGSISGSLDVIESLKTKKNKGKSKGNKENEWTWKEQVDLVKFSPRPIEQSLLRLETEEVSELAVECFVCVMRYMGDLPMTTDVTEVKCVYTVLMHCHKHEALRDEVYCQLMKQTTNNKSQQPESCQRGWRLFSIVAAYFACSDTLKPYLFKYLETAAYDKRRAYHGTAMVCLQNLRKTFKYGGRKNVPSVEEITAISAGRNSKRQMYRLPGGTERVVNTRSTTVVQDVIEEICGVINVTSPQEMEEFSLYCIVEGDTFTMPLAREEYILDVTTELHKNGQIFYLIFCRSVWHFPLRLDSHLYIEVVFNQIAPDYLEGLLLVMPGETLQQDTIYEIAKMAALLHRAADMAHVPAMKETKFLLPKPALTVRDIKPTQWVNMVQSSWVDVQGLETIQAKAQVLEMLSRWPLFGSSFFAVKRVSDPKERADHILALNRHGVHFIDIVTHETLLHHPFSEVISTRKVKSEDGTLFLDMKCGNLMQQRITRLQTDQAHEISRLIRQYITLQQRVRT</sequence>
<evidence type="ECO:0000256" key="1">
    <source>
        <dbReference type="ARBA" id="ARBA00004496"/>
    </source>
</evidence>
<dbReference type="SUPFAM" id="SSF50729">
    <property type="entry name" value="PH domain-like"/>
    <property type="match status" value="1"/>
</dbReference>
<feature type="domain" description="MyTH4" evidence="8">
    <location>
        <begin position="173"/>
        <end position="328"/>
    </location>
</feature>
<organism evidence="9 10">
    <name type="scientific">Frankliniella fusca</name>
    <dbReference type="NCBI Taxonomy" id="407009"/>
    <lineage>
        <taxon>Eukaryota</taxon>
        <taxon>Metazoa</taxon>
        <taxon>Ecdysozoa</taxon>
        <taxon>Arthropoda</taxon>
        <taxon>Hexapoda</taxon>
        <taxon>Insecta</taxon>
        <taxon>Pterygota</taxon>
        <taxon>Neoptera</taxon>
        <taxon>Paraneoptera</taxon>
        <taxon>Thysanoptera</taxon>
        <taxon>Terebrantia</taxon>
        <taxon>Thripoidea</taxon>
        <taxon>Thripidae</taxon>
        <taxon>Frankliniella</taxon>
    </lineage>
</organism>
<evidence type="ECO:0000256" key="3">
    <source>
        <dbReference type="ARBA" id="ARBA00022490"/>
    </source>
</evidence>
<comment type="subcellular location">
    <subcellularLocation>
        <location evidence="1">Cytoplasm</location>
    </subcellularLocation>
</comment>
<keyword evidence="5" id="KW-0009">Actin-binding</keyword>
<evidence type="ECO:0000256" key="5">
    <source>
        <dbReference type="ARBA" id="ARBA00023203"/>
    </source>
</evidence>
<feature type="compositionally biased region" description="Low complexity" evidence="6">
    <location>
        <begin position="9"/>
        <end position="40"/>
    </location>
</feature>
<dbReference type="InterPro" id="IPR002404">
    <property type="entry name" value="IRS_PTB"/>
</dbReference>
<dbReference type="PROSITE" id="PS50057">
    <property type="entry name" value="FERM_3"/>
    <property type="match status" value="1"/>
</dbReference>
<proteinExistence type="inferred from homology"/>
<dbReference type="CDD" id="cd14473">
    <property type="entry name" value="FERM_B-lobe"/>
    <property type="match status" value="1"/>
</dbReference>
<dbReference type="Gene3D" id="2.30.29.30">
    <property type="entry name" value="Pleckstrin-homology domain (PH domain)/Phosphotyrosine-binding domain (PTB)"/>
    <property type="match status" value="1"/>
</dbReference>
<name>A0AAE1GV87_9NEOP</name>
<dbReference type="Proteomes" id="UP001219518">
    <property type="component" value="Unassembled WGS sequence"/>
</dbReference>
<evidence type="ECO:0000256" key="6">
    <source>
        <dbReference type="SAM" id="MobiDB-lite"/>
    </source>
</evidence>
<dbReference type="InterPro" id="IPR038185">
    <property type="entry name" value="MyTH4_dom_sf"/>
</dbReference>
<dbReference type="EMBL" id="JAHWGI010000100">
    <property type="protein sequence ID" value="KAK3909403.1"/>
    <property type="molecule type" value="Genomic_DNA"/>
</dbReference>
<feature type="domain" description="FERM" evidence="7">
    <location>
        <begin position="333"/>
        <end position="640"/>
    </location>
</feature>
<dbReference type="PANTHER" id="PTHR22692:SF26">
    <property type="entry name" value="SH3 DOMAIN-CONTAINING PROTEIN"/>
    <property type="match status" value="1"/>
</dbReference>
<evidence type="ECO:0000313" key="9">
    <source>
        <dbReference type="EMBL" id="KAK3909403.1"/>
    </source>
</evidence>
<dbReference type="InterPro" id="IPR041795">
    <property type="entry name" value="MyoXV_FERM_C"/>
</dbReference>
<gene>
    <name evidence="9" type="ORF">KUF71_019458</name>
</gene>
<keyword evidence="3" id="KW-0963">Cytoplasm</keyword>
<dbReference type="GO" id="GO:0005856">
    <property type="term" value="C:cytoskeleton"/>
    <property type="evidence" value="ECO:0007669"/>
    <property type="project" value="InterPro"/>
</dbReference>
<feature type="compositionally biased region" description="Low complexity" evidence="6">
    <location>
        <begin position="58"/>
        <end position="68"/>
    </location>
</feature>
<feature type="region of interest" description="Disordered" evidence="6">
    <location>
        <begin position="1"/>
        <end position="105"/>
    </location>
</feature>
<evidence type="ECO:0000259" key="8">
    <source>
        <dbReference type="PROSITE" id="PS51016"/>
    </source>
</evidence>
<dbReference type="InterPro" id="IPR019748">
    <property type="entry name" value="FERM_central"/>
</dbReference>
<dbReference type="Pfam" id="PF02174">
    <property type="entry name" value="IRS"/>
    <property type="match status" value="1"/>
</dbReference>
<dbReference type="InterPro" id="IPR019749">
    <property type="entry name" value="Band_41_domain"/>
</dbReference>
<reference evidence="9" key="1">
    <citation type="submission" date="2021-07" db="EMBL/GenBank/DDBJ databases">
        <authorList>
            <person name="Catto M.A."/>
            <person name="Jacobson A."/>
            <person name="Kennedy G."/>
            <person name="Labadie P."/>
            <person name="Hunt B.G."/>
            <person name="Srinivasan R."/>
        </authorList>
    </citation>
    <scope>NUCLEOTIDE SEQUENCE</scope>
    <source>
        <strain evidence="9">PL_HMW_Pooled</strain>
        <tissue evidence="9">Head</tissue>
    </source>
</reference>
<dbReference type="InterPro" id="IPR000857">
    <property type="entry name" value="MyTH4_dom"/>
</dbReference>
<reference evidence="9" key="2">
    <citation type="journal article" date="2023" name="BMC Genomics">
        <title>Pest status, molecular evolution, and epigenetic factors derived from the genome assembly of Frankliniella fusca, a thysanopteran phytovirus vector.</title>
        <authorList>
            <person name="Catto M.A."/>
            <person name="Labadie P.E."/>
            <person name="Jacobson A.L."/>
            <person name="Kennedy G.G."/>
            <person name="Srinivasan R."/>
            <person name="Hunt B.G."/>
        </authorList>
    </citation>
    <scope>NUCLEOTIDE SEQUENCE</scope>
    <source>
        <strain evidence="9">PL_HMW_Pooled</strain>
    </source>
</reference>
<comment type="similarity">
    <text evidence="2">Belongs to the TRAFAC class myosin-kinesin ATPase superfamily. Myosin family.</text>
</comment>
<evidence type="ECO:0000313" key="10">
    <source>
        <dbReference type="Proteomes" id="UP001219518"/>
    </source>
</evidence>
<dbReference type="GO" id="GO:0030182">
    <property type="term" value="P:neuron differentiation"/>
    <property type="evidence" value="ECO:0007669"/>
    <property type="project" value="UniProtKB-ARBA"/>
</dbReference>
<dbReference type="Gene3D" id="1.25.40.530">
    <property type="entry name" value="MyTH4 domain"/>
    <property type="match status" value="1"/>
</dbReference>
<keyword evidence="10" id="KW-1185">Reference proteome</keyword>